<dbReference type="PANTHER" id="PTHR31549">
    <property type="entry name" value="PROTEIN, PUTATIVE (DUF247)-RELATED-RELATED"/>
    <property type="match status" value="1"/>
</dbReference>
<proteinExistence type="predicted"/>
<dbReference type="Proteomes" id="UP000288805">
    <property type="component" value="Unassembled WGS sequence"/>
</dbReference>
<sequence length="699" mass="80560">MTSNSNPSFDELRWVIEIRRTLDEELEEDSEVPVNIYNVPKTLMAAKPDCYVPQEVALGPYHHWQPELYEMERYKLAAAKRTQKHLQRVKFESLVDQLTKHEPRIRACYHMFLEFNGDTLAWMIAIDVSFLLEFLQVYSIKAGWLLTRVSSRMSHLVDYAGTKSAHNAILRDMVMLENQIPLFVLRKVLEFQFPTLDQADDMLRSMLAGFGEDLCPFQMKEDLTQIHVEEQAHLLGFLYHIIVPRSKEPSEIIEVENEDEPKEGKEGSFGDPSYVQQLFQIIWNLLSISNQGLIRLLKRLLFSDPVKVILKLPWKIISNLPGFSILKRPVEYIFFSQNKEENNPENGNSNSNSNIIKPPLIEQIAIPSVSELYKSGVRFLPANGIISSITFDAKMATLYLPTVSLDVNTEVTLRNLVAYEASNASGPLVMTRYTELMNGIIDTEEDAKILRERGIILNRLKSDEEVANLWNGMSKSIRLTKVPFLDKVIEDVNNYHTGMWKVKAGKFMKRYVIGSWQLLTFLATILIFLLMTLQAFCSVYNCPRMFRVTTDLWSSGEKSNLVFKLKKTLSWKWLGKSICKLIFRRDMGYTKSSILNLIPDKMKIYCNMLHTGMKNWIGTELSGPYIITVNGNSRQFHQSNGPQNFQIKKQLIALNQGSLDVNGSFTRLKILWDELKEYQPVPICQCGGMKLWMDFQQQE</sequence>
<accession>A0A438GN61</accession>
<keyword evidence="1" id="KW-1133">Transmembrane helix</keyword>
<evidence type="ECO:0000313" key="2">
    <source>
        <dbReference type="EMBL" id="RVW73653.1"/>
    </source>
</evidence>
<gene>
    <name evidence="2" type="primary">VvCHDp000409_9</name>
    <name evidence="2" type="ORF">CK203_057047</name>
</gene>
<comment type="caution">
    <text evidence="2">The sequence shown here is derived from an EMBL/GenBank/DDBJ whole genome shotgun (WGS) entry which is preliminary data.</text>
</comment>
<feature type="transmembrane region" description="Helical" evidence="1">
    <location>
        <begin position="511"/>
        <end position="536"/>
    </location>
</feature>
<dbReference type="InterPro" id="IPR004158">
    <property type="entry name" value="DUF247_pln"/>
</dbReference>
<dbReference type="Pfam" id="PF03140">
    <property type="entry name" value="DUF247"/>
    <property type="match status" value="1"/>
</dbReference>
<keyword evidence="1" id="KW-0472">Membrane</keyword>
<keyword evidence="1" id="KW-0812">Transmembrane</keyword>
<name>A0A438GN61_VITVI</name>
<dbReference type="AlphaFoldDB" id="A0A438GN61"/>
<protein>
    <submittedName>
        <fullName evidence="2">Putative UPF0481 protein</fullName>
    </submittedName>
</protein>
<evidence type="ECO:0000313" key="3">
    <source>
        <dbReference type="Proteomes" id="UP000288805"/>
    </source>
</evidence>
<evidence type="ECO:0000256" key="1">
    <source>
        <dbReference type="SAM" id="Phobius"/>
    </source>
</evidence>
<dbReference type="EMBL" id="QGNW01000386">
    <property type="protein sequence ID" value="RVW73653.1"/>
    <property type="molecule type" value="Genomic_DNA"/>
</dbReference>
<dbReference type="PANTHER" id="PTHR31549:SF277">
    <property type="entry name" value="OS08G0167400 PROTEIN"/>
    <property type="match status" value="1"/>
</dbReference>
<reference evidence="2 3" key="1">
    <citation type="journal article" date="2018" name="PLoS Genet.">
        <title>Population sequencing reveals clonal diversity and ancestral inbreeding in the grapevine cultivar Chardonnay.</title>
        <authorList>
            <person name="Roach M.J."/>
            <person name="Johnson D.L."/>
            <person name="Bohlmann J."/>
            <person name="van Vuuren H.J."/>
            <person name="Jones S.J."/>
            <person name="Pretorius I.S."/>
            <person name="Schmidt S.A."/>
            <person name="Borneman A.R."/>
        </authorList>
    </citation>
    <scope>NUCLEOTIDE SEQUENCE [LARGE SCALE GENOMIC DNA]</scope>
    <source>
        <strain evidence="3">cv. Chardonnay</strain>
        <tissue evidence="2">Leaf</tissue>
    </source>
</reference>
<organism evidence="2 3">
    <name type="scientific">Vitis vinifera</name>
    <name type="common">Grape</name>
    <dbReference type="NCBI Taxonomy" id="29760"/>
    <lineage>
        <taxon>Eukaryota</taxon>
        <taxon>Viridiplantae</taxon>
        <taxon>Streptophyta</taxon>
        <taxon>Embryophyta</taxon>
        <taxon>Tracheophyta</taxon>
        <taxon>Spermatophyta</taxon>
        <taxon>Magnoliopsida</taxon>
        <taxon>eudicotyledons</taxon>
        <taxon>Gunneridae</taxon>
        <taxon>Pentapetalae</taxon>
        <taxon>rosids</taxon>
        <taxon>Vitales</taxon>
        <taxon>Vitaceae</taxon>
        <taxon>Viteae</taxon>
        <taxon>Vitis</taxon>
    </lineage>
</organism>